<feature type="signal peptide" evidence="1">
    <location>
        <begin position="1"/>
        <end position="20"/>
    </location>
</feature>
<keyword evidence="1" id="KW-0732">Signal</keyword>
<reference evidence="2 3" key="1">
    <citation type="submission" date="2018-04" db="EMBL/GenBank/DDBJ databases">
        <authorList>
            <person name="Huttner S."/>
            <person name="Dainat J."/>
        </authorList>
    </citation>
    <scope>NUCLEOTIDE SEQUENCE [LARGE SCALE GENOMIC DNA]</scope>
</reference>
<evidence type="ECO:0000313" key="3">
    <source>
        <dbReference type="Proteomes" id="UP000289323"/>
    </source>
</evidence>
<accession>A0A446BBN1</accession>
<dbReference type="Proteomes" id="UP000289323">
    <property type="component" value="Unassembled WGS sequence"/>
</dbReference>
<feature type="chain" id="PRO_5019174641" evidence="1">
    <location>
        <begin position="21"/>
        <end position="287"/>
    </location>
</feature>
<gene>
    <name evidence="2" type="ORF">TT172_LOCUS2324</name>
</gene>
<dbReference type="EMBL" id="OUUZ01000001">
    <property type="protein sequence ID" value="SPQ19905.1"/>
    <property type="molecule type" value="Genomic_DNA"/>
</dbReference>
<evidence type="ECO:0000313" key="2">
    <source>
        <dbReference type="EMBL" id="SPQ19905.1"/>
    </source>
</evidence>
<sequence length="287" mass="31131">MKFQLVTAAAAAIFVASVSALPAPVVDNHGLIPDTDNWVEDGTIEAIQTRDTEDAEIFEARDVDATEDLDARDSDAIEDLEFLEARDEDVTEVTEESSETLQARDTDEVTETLDVLEARTNEVSEAAANFNFTTDFNFALDNVLSQIEGIPEDVLQQGDEALHKWLVDHGIRAGDEKLKRDTDGGEEASDEEGLSLLERGELVARASWWKIAKCVAAIVQLLATTAVPAAKLLRIKKYIEELGGAKQAVELLLKATTKSEKLKAGGEALVALSAELLGISSVKNNCF</sequence>
<dbReference type="AlphaFoldDB" id="A0A446BBN1"/>
<proteinExistence type="predicted"/>
<name>A0A446BBN1_9PEZI</name>
<organism evidence="2 3">
    <name type="scientific">Thermothielavioides terrestris</name>
    <dbReference type="NCBI Taxonomy" id="2587410"/>
    <lineage>
        <taxon>Eukaryota</taxon>
        <taxon>Fungi</taxon>
        <taxon>Dikarya</taxon>
        <taxon>Ascomycota</taxon>
        <taxon>Pezizomycotina</taxon>
        <taxon>Sordariomycetes</taxon>
        <taxon>Sordariomycetidae</taxon>
        <taxon>Sordariales</taxon>
        <taxon>Chaetomiaceae</taxon>
        <taxon>Thermothielavioides</taxon>
    </lineage>
</organism>
<protein>
    <submittedName>
        <fullName evidence="2">Bd68738e-4cac-4afb-aae9-a5e8103d92a6</fullName>
    </submittedName>
</protein>
<evidence type="ECO:0000256" key="1">
    <source>
        <dbReference type="SAM" id="SignalP"/>
    </source>
</evidence>